<reference evidence="10 11" key="1">
    <citation type="submission" date="2020-02" db="EMBL/GenBank/DDBJ databases">
        <title>Aliifodinibius halophilus 2W32, complete genome.</title>
        <authorList>
            <person name="Li Y."/>
            <person name="Wu S."/>
        </authorList>
    </citation>
    <scope>NUCLEOTIDE SEQUENCE [LARGE SCALE GENOMIC DNA]</scope>
    <source>
        <strain evidence="10 11">2W32</strain>
    </source>
</reference>
<dbReference type="EMBL" id="JAALLS010000016">
    <property type="protein sequence ID" value="NGP89135.1"/>
    <property type="molecule type" value="Genomic_DNA"/>
</dbReference>
<feature type="region of interest" description="Disordered" evidence="8">
    <location>
        <begin position="280"/>
        <end position="299"/>
    </location>
</feature>
<evidence type="ECO:0000256" key="6">
    <source>
        <dbReference type="ARBA" id="ARBA00023136"/>
    </source>
</evidence>
<dbReference type="CDD" id="cd07185">
    <property type="entry name" value="OmpA_C-like"/>
    <property type="match status" value="1"/>
</dbReference>
<gene>
    <name evidence="10" type="ORF">G3569_12300</name>
</gene>
<sequence length="299" mass="33066">MALLTACSGTEELRDPSERTLEYLQSLDKETLQTLDTDSDGLNDWAEMNEHDTNPLEADTDGDGLNDGEEINEYNTDPNTADSDEDGLSDGEEVNSHNTDPNNSDSDDDGLSDGEEINEYRTDPNSADSDGDGINDYDEINEHNSDPNNSDSDGDGFTDSQELDMGTSLNDSSDPAYLKEGALGTVNFAFDKSNIDEEAAKILSENIKKLMDSKKFRVRIDAYTDHVGGDQYNLRLSKRRAEAVTQFYIENGVAESRIESRGLGKAPQPCMDMTDEIGCRKNRRAESHPLNPYQYSPNN</sequence>
<dbReference type="Proteomes" id="UP000479132">
    <property type="component" value="Unassembled WGS sequence"/>
</dbReference>
<feature type="compositionally biased region" description="Acidic residues" evidence="8">
    <location>
        <begin position="129"/>
        <end position="139"/>
    </location>
</feature>
<keyword evidence="5" id="KW-0106">Calcium</keyword>
<keyword evidence="11" id="KW-1185">Reference proteome</keyword>
<feature type="region of interest" description="Disordered" evidence="8">
    <location>
        <begin position="32"/>
        <end position="173"/>
    </location>
</feature>
<feature type="compositionally biased region" description="Acidic residues" evidence="8">
    <location>
        <begin position="105"/>
        <end position="117"/>
    </location>
</feature>
<organism evidence="10 11">
    <name type="scientific">Fodinibius halophilus</name>
    <dbReference type="NCBI Taxonomy" id="1736908"/>
    <lineage>
        <taxon>Bacteria</taxon>
        <taxon>Pseudomonadati</taxon>
        <taxon>Balneolota</taxon>
        <taxon>Balneolia</taxon>
        <taxon>Balneolales</taxon>
        <taxon>Balneolaceae</taxon>
        <taxon>Fodinibius</taxon>
    </lineage>
</organism>
<dbReference type="InterPro" id="IPR006665">
    <property type="entry name" value="OmpA-like"/>
</dbReference>
<dbReference type="GO" id="GO:0005509">
    <property type="term" value="F:calcium ion binding"/>
    <property type="evidence" value="ECO:0007669"/>
    <property type="project" value="InterPro"/>
</dbReference>
<comment type="subcellular location">
    <subcellularLocation>
        <location evidence="1">Membrane</location>
    </subcellularLocation>
    <subcellularLocation>
        <location evidence="2">Secreted</location>
    </subcellularLocation>
</comment>
<dbReference type="Gene3D" id="4.10.1080.10">
    <property type="entry name" value="TSP type-3 repeat"/>
    <property type="match status" value="1"/>
</dbReference>
<evidence type="ECO:0000256" key="5">
    <source>
        <dbReference type="ARBA" id="ARBA00022837"/>
    </source>
</evidence>
<evidence type="ECO:0000256" key="7">
    <source>
        <dbReference type="PROSITE-ProRule" id="PRU00473"/>
    </source>
</evidence>
<dbReference type="AlphaFoldDB" id="A0A6M1T726"/>
<evidence type="ECO:0000313" key="11">
    <source>
        <dbReference type="Proteomes" id="UP000479132"/>
    </source>
</evidence>
<feature type="compositionally biased region" description="Acidic residues" evidence="8">
    <location>
        <begin position="82"/>
        <end position="93"/>
    </location>
</feature>
<evidence type="ECO:0000256" key="2">
    <source>
        <dbReference type="ARBA" id="ARBA00004613"/>
    </source>
</evidence>
<dbReference type="PROSITE" id="PS51123">
    <property type="entry name" value="OMPA_2"/>
    <property type="match status" value="1"/>
</dbReference>
<dbReference type="InterPro" id="IPR059100">
    <property type="entry name" value="TSP3_bac"/>
</dbReference>
<dbReference type="InterPro" id="IPR053180">
    <property type="entry name" value="Ca-binding_acidic-repeat"/>
</dbReference>
<evidence type="ECO:0000313" key="10">
    <source>
        <dbReference type="EMBL" id="NGP89135.1"/>
    </source>
</evidence>
<dbReference type="PRINTS" id="PR01021">
    <property type="entry name" value="OMPADOMAIN"/>
</dbReference>
<dbReference type="SUPFAM" id="SSF103647">
    <property type="entry name" value="TSP type-3 repeat"/>
    <property type="match status" value="1"/>
</dbReference>
<feature type="domain" description="OmpA-like" evidence="9">
    <location>
        <begin position="175"/>
        <end position="293"/>
    </location>
</feature>
<evidence type="ECO:0000259" key="9">
    <source>
        <dbReference type="PROSITE" id="PS51123"/>
    </source>
</evidence>
<evidence type="ECO:0000256" key="8">
    <source>
        <dbReference type="SAM" id="MobiDB-lite"/>
    </source>
</evidence>
<dbReference type="Pfam" id="PF00691">
    <property type="entry name" value="OmpA"/>
    <property type="match status" value="1"/>
</dbReference>
<keyword evidence="3" id="KW-0964">Secreted</keyword>
<proteinExistence type="predicted"/>
<dbReference type="InterPro" id="IPR036737">
    <property type="entry name" value="OmpA-like_sf"/>
</dbReference>
<dbReference type="InterPro" id="IPR006664">
    <property type="entry name" value="OMP_bac"/>
</dbReference>
<dbReference type="PANTHER" id="PTHR37467:SF1">
    <property type="entry name" value="EXPORTED CALCIUM-BINDING GLYCOPROTEIN"/>
    <property type="match status" value="1"/>
</dbReference>
<feature type="compositionally biased region" description="Acidic residues" evidence="8">
    <location>
        <begin position="58"/>
        <end position="72"/>
    </location>
</feature>
<protein>
    <submittedName>
        <fullName evidence="10">OmpA family protein</fullName>
    </submittedName>
</protein>
<name>A0A6M1T726_9BACT</name>
<dbReference type="SUPFAM" id="SSF103088">
    <property type="entry name" value="OmpA-like"/>
    <property type="match status" value="1"/>
</dbReference>
<evidence type="ECO:0000256" key="3">
    <source>
        <dbReference type="ARBA" id="ARBA00022525"/>
    </source>
</evidence>
<keyword evidence="4" id="KW-0732">Signal</keyword>
<dbReference type="GO" id="GO:0016020">
    <property type="term" value="C:membrane"/>
    <property type="evidence" value="ECO:0007669"/>
    <property type="project" value="UniProtKB-SubCell"/>
</dbReference>
<dbReference type="InterPro" id="IPR028974">
    <property type="entry name" value="TSP_type-3_rpt"/>
</dbReference>
<keyword evidence="6 7" id="KW-0472">Membrane</keyword>
<comment type="caution">
    <text evidence="10">The sequence shown here is derived from an EMBL/GenBank/DDBJ whole genome shotgun (WGS) entry which is preliminary data.</text>
</comment>
<evidence type="ECO:0000256" key="1">
    <source>
        <dbReference type="ARBA" id="ARBA00004370"/>
    </source>
</evidence>
<evidence type="ECO:0000256" key="4">
    <source>
        <dbReference type="ARBA" id="ARBA00022729"/>
    </source>
</evidence>
<dbReference type="Pfam" id="PF18884">
    <property type="entry name" value="TSP3_bac"/>
    <property type="match status" value="6"/>
</dbReference>
<dbReference type="Gene3D" id="3.30.1330.60">
    <property type="entry name" value="OmpA-like domain"/>
    <property type="match status" value="1"/>
</dbReference>
<accession>A0A6M1T726</accession>
<dbReference type="PANTHER" id="PTHR37467">
    <property type="entry name" value="EXPORTED CALCIUM-BINDING GLYCOPROTEIN-RELATED"/>
    <property type="match status" value="1"/>
</dbReference>